<organism evidence="2 3">
    <name type="scientific">Malassezia sympodialis (strain ATCC 42132)</name>
    <name type="common">Atopic eczema-associated yeast</name>
    <dbReference type="NCBI Taxonomy" id="1230383"/>
    <lineage>
        <taxon>Eukaryota</taxon>
        <taxon>Fungi</taxon>
        <taxon>Dikarya</taxon>
        <taxon>Basidiomycota</taxon>
        <taxon>Ustilaginomycotina</taxon>
        <taxon>Malasseziomycetes</taxon>
        <taxon>Malasseziales</taxon>
        <taxon>Malasseziaceae</taxon>
        <taxon>Malassezia</taxon>
    </lineage>
</organism>
<gene>
    <name evidence="2" type="ORF">MSYG_2767</name>
</gene>
<evidence type="ECO:0000313" key="2">
    <source>
        <dbReference type="EMBL" id="SHO78423.1"/>
    </source>
</evidence>
<dbReference type="AlphaFoldDB" id="A0A1M8A7H2"/>
<evidence type="ECO:0000313" key="3">
    <source>
        <dbReference type="Proteomes" id="UP000186303"/>
    </source>
</evidence>
<proteinExistence type="predicted"/>
<evidence type="ECO:0000256" key="1">
    <source>
        <dbReference type="SAM" id="MobiDB-lite"/>
    </source>
</evidence>
<feature type="compositionally biased region" description="Basic residues" evidence="1">
    <location>
        <begin position="1"/>
        <end position="10"/>
    </location>
</feature>
<feature type="region of interest" description="Disordered" evidence="1">
    <location>
        <begin position="141"/>
        <end position="218"/>
    </location>
</feature>
<feature type="compositionally biased region" description="Low complexity" evidence="1">
    <location>
        <begin position="249"/>
        <end position="264"/>
    </location>
</feature>
<accession>A0A1M8A7H2</accession>
<name>A0A1M8A7H2_MALS4</name>
<dbReference type="VEuPathDB" id="FungiDB:MSYG_2767"/>
<reference evidence="3" key="1">
    <citation type="journal article" date="2017" name="Nucleic Acids Res.">
        <title>Proteogenomics produces comprehensive and highly accurate protein-coding gene annotation in a complete genome assembly of Malassezia sympodialis.</title>
        <authorList>
            <person name="Zhu Y."/>
            <person name="Engstroem P.G."/>
            <person name="Tellgren-Roth C."/>
            <person name="Baudo C.D."/>
            <person name="Kennell J.C."/>
            <person name="Sun S."/>
            <person name="Billmyre R.B."/>
            <person name="Schroeder M.S."/>
            <person name="Andersson A."/>
            <person name="Holm T."/>
            <person name="Sigurgeirsson B."/>
            <person name="Wu G."/>
            <person name="Sankaranarayanan S.R."/>
            <person name="Siddharthan R."/>
            <person name="Sanyal K."/>
            <person name="Lundeberg J."/>
            <person name="Nystedt B."/>
            <person name="Boekhout T."/>
            <person name="Dawson T.L. Jr."/>
            <person name="Heitman J."/>
            <person name="Scheynius A."/>
            <person name="Lehtioe J."/>
        </authorList>
    </citation>
    <scope>NUCLEOTIDE SEQUENCE [LARGE SCALE GENOMIC DNA]</scope>
    <source>
        <strain evidence="3">ATCC 42132</strain>
    </source>
</reference>
<dbReference type="Proteomes" id="UP000186303">
    <property type="component" value="Chromosome 4"/>
</dbReference>
<keyword evidence="3" id="KW-1185">Reference proteome</keyword>
<dbReference type="OMA" id="FHFIHAL"/>
<dbReference type="OrthoDB" id="3362327at2759"/>
<protein>
    <submittedName>
        <fullName evidence="2">Uncharacterized protein</fullName>
    </submittedName>
</protein>
<feature type="region of interest" description="Disordered" evidence="1">
    <location>
        <begin position="1"/>
        <end position="123"/>
    </location>
</feature>
<dbReference type="EMBL" id="LT671824">
    <property type="protein sequence ID" value="SHO78423.1"/>
    <property type="molecule type" value="Genomic_DNA"/>
</dbReference>
<sequence length="646" mass="68373">MTKRMNRAPRRGPPSLRWARRSMSSSTGTRRLHSSGSRVGLSRARSSLAMTAAGESEATRSTGRRRSEGPLRTRSNTNMESMARRARKKNASSTKIHDSRRASETVQNESESHWESSSDDETHDGALQLDMHATRPAKEIGGLRRSESPESLVHHHAPSHMAQPSADLGEEALSPRSVPGAPPALPNVATPSKSAADLRLGSEPHGSPRSLRSSSSVRSVHSLLAGHAGSGISVGVSTTPVRPVLNTTPVVGGHHGTHGFSTGPDSSGEHEVRHRPLRRSTSSSLRAQPGRMDAAMAWSSAPTLPRTWSMQALQPAEAGGLTSSASRDQLAHLLAGSARRSSASLATLLGGARVSERAAKPVVSKFAHAQQQFDMHATQAWVLPSSDETPGRVVSVDVPPGSVYSASFAERVVAQMTHRPPLDEPRPAPDSGAPLPYRYLLDFGLSGPPIDRTALGPAALTPRLGAGLPPAGAAAEGREAAQDKMLVPDSTTTLGPNMIPFHFIHALTSTMESALALDPAEVPAMASLLPGAAERLDERFDALSDGAASTQASTSDGPMHWIDHESMHAIACTAQAVSMQRLHTVTRRFADPFRCALDRVVRLSGTAPSAEPRLPPNARIASSTGLRRLPSGGERRTEAWGAPGHT</sequence>
<feature type="compositionally biased region" description="Low complexity" evidence="1">
    <location>
        <begin position="207"/>
        <end position="218"/>
    </location>
</feature>
<feature type="region of interest" description="Disordered" evidence="1">
    <location>
        <begin position="249"/>
        <end position="291"/>
    </location>
</feature>
<feature type="region of interest" description="Disordered" evidence="1">
    <location>
        <begin position="606"/>
        <end position="646"/>
    </location>
</feature>